<keyword evidence="7" id="KW-1185">Reference proteome</keyword>
<dbReference type="InterPro" id="IPR027417">
    <property type="entry name" value="P-loop_NTPase"/>
</dbReference>
<dbReference type="RefSeq" id="WP_099018121.1">
    <property type="nucleotide sequence ID" value="NZ_NIHB01000001.1"/>
</dbReference>
<dbReference type="PROSITE" id="PS00211">
    <property type="entry name" value="ABC_TRANSPORTER_1"/>
    <property type="match status" value="1"/>
</dbReference>
<dbReference type="SMART" id="SM00382">
    <property type="entry name" value="AAA"/>
    <property type="match status" value="1"/>
</dbReference>
<accession>A0A4R6XY60</accession>
<keyword evidence="3" id="KW-0547">Nucleotide-binding</keyword>
<dbReference type="Proteomes" id="UP000295724">
    <property type="component" value="Unassembled WGS sequence"/>
</dbReference>
<dbReference type="GO" id="GO:0005524">
    <property type="term" value="F:ATP binding"/>
    <property type="evidence" value="ECO:0007669"/>
    <property type="project" value="UniProtKB-KW"/>
</dbReference>
<keyword evidence="4 6" id="KW-0067">ATP-binding</keyword>
<organism evidence="6 7">
    <name type="scientific">Marinicella litoralis</name>
    <dbReference type="NCBI Taxonomy" id="644220"/>
    <lineage>
        <taxon>Bacteria</taxon>
        <taxon>Pseudomonadati</taxon>
        <taxon>Pseudomonadota</taxon>
        <taxon>Gammaproteobacteria</taxon>
        <taxon>Lysobacterales</taxon>
        <taxon>Marinicellaceae</taxon>
        <taxon>Marinicella</taxon>
    </lineage>
</organism>
<feature type="domain" description="ABC transporter" evidence="5">
    <location>
        <begin position="4"/>
        <end position="240"/>
    </location>
</feature>
<dbReference type="InterPro" id="IPR003593">
    <property type="entry name" value="AAA+_ATPase"/>
</dbReference>
<dbReference type="PROSITE" id="PS50893">
    <property type="entry name" value="ABC_TRANSPORTER_2"/>
    <property type="match status" value="1"/>
</dbReference>
<dbReference type="PANTHER" id="PTHR46743">
    <property type="entry name" value="TEICHOIC ACIDS EXPORT ATP-BINDING PROTEIN TAGH"/>
    <property type="match status" value="1"/>
</dbReference>
<dbReference type="GO" id="GO:0140359">
    <property type="term" value="F:ABC-type transporter activity"/>
    <property type="evidence" value="ECO:0007669"/>
    <property type="project" value="InterPro"/>
</dbReference>
<dbReference type="InterPro" id="IPR015860">
    <property type="entry name" value="ABC_transpr_TagH-like"/>
</dbReference>
<evidence type="ECO:0000259" key="5">
    <source>
        <dbReference type="PROSITE" id="PS50893"/>
    </source>
</evidence>
<sequence length="245" mass="27151">MASISLNNVTFSYQYFPSISGGLFKSNAGLKQNTALSAFNLTIKDGDRVALLGVNGAGKSTLLKVIAGVIQPESGVVKTEGQIYSFFGRSIGVMPQLSGLENLYLRGLLLDLDDQRIEQKIQEIIEFTELGHDIERPVSTYSQGMKARLTFGMLMFVEADIMLLDEGLAAGDQFFIEKAKKFIDSLLDKSKILVFASHSNHLLKRFCNKAILIDKGQIKDFGELGTIMKRYSHIKDTKKANEKET</sequence>
<evidence type="ECO:0000256" key="2">
    <source>
        <dbReference type="ARBA" id="ARBA00022448"/>
    </source>
</evidence>
<proteinExistence type="inferred from homology"/>
<dbReference type="InterPro" id="IPR050683">
    <property type="entry name" value="Bact_Polysacc_Export_ATP-bd"/>
</dbReference>
<dbReference type="Gene3D" id="3.40.50.300">
    <property type="entry name" value="P-loop containing nucleotide triphosphate hydrolases"/>
    <property type="match status" value="1"/>
</dbReference>
<evidence type="ECO:0000256" key="4">
    <source>
        <dbReference type="ARBA" id="ARBA00022840"/>
    </source>
</evidence>
<evidence type="ECO:0000313" key="7">
    <source>
        <dbReference type="Proteomes" id="UP000295724"/>
    </source>
</evidence>
<evidence type="ECO:0000256" key="1">
    <source>
        <dbReference type="ARBA" id="ARBA00005417"/>
    </source>
</evidence>
<comment type="similarity">
    <text evidence="1">Belongs to the ABC transporter superfamily.</text>
</comment>
<comment type="caution">
    <text evidence="6">The sequence shown here is derived from an EMBL/GenBank/DDBJ whole genome shotgun (WGS) entry which is preliminary data.</text>
</comment>
<dbReference type="EMBL" id="SNZB01000001">
    <property type="protein sequence ID" value="TDR23224.1"/>
    <property type="molecule type" value="Genomic_DNA"/>
</dbReference>
<name>A0A4R6XY60_9GAMM</name>
<dbReference type="InterPro" id="IPR017871">
    <property type="entry name" value="ABC_transporter-like_CS"/>
</dbReference>
<protein>
    <submittedName>
        <fullName evidence="6">ABC-2 type transport system ATP-binding protein/lipopolysaccharide transport system ATP-binding protein</fullName>
    </submittedName>
</protein>
<reference evidence="6 7" key="1">
    <citation type="submission" date="2019-03" db="EMBL/GenBank/DDBJ databases">
        <title>Genomic Encyclopedia of Type Strains, Phase IV (KMG-IV): sequencing the most valuable type-strain genomes for metagenomic binning, comparative biology and taxonomic classification.</title>
        <authorList>
            <person name="Goeker M."/>
        </authorList>
    </citation>
    <scope>NUCLEOTIDE SEQUENCE [LARGE SCALE GENOMIC DNA]</scope>
    <source>
        <strain evidence="6 7">DSM 25488</strain>
    </source>
</reference>
<gene>
    <name evidence="6" type="ORF">C8D91_0084</name>
</gene>
<keyword evidence="2" id="KW-0813">Transport</keyword>
<dbReference type="SUPFAM" id="SSF52540">
    <property type="entry name" value="P-loop containing nucleoside triphosphate hydrolases"/>
    <property type="match status" value="1"/>
</dbReference>
<evidence type="ECO:0000256" key="3">
    <source>
        <dbReference type="ARBA" id="ARBA00022741"/>
    </source>
</evidence>
<dbReference type="GO" id="GO:0016020">
    <property type="term" value="C:membrane"/>
    <property type="evidence" value="ECO:0007669"/>
    <property type="project" value="InterPro"/>
</dbReference>
<dbReference type="OrthoDB" id="9778870at2"/>
<evidence type="ECO:0000313" key="6">
    <source>
        <dbReference type="EMBL" id="TDR23224.1"/>
    </source>
</evidence>
<dbReference type="Pfam" id="PF00005">
    <property type="entry name" value="ABC_tran"/>
    <property type="match status" value="1"/>
</dbReference>
<dbReference type="PANTHER" id="PTHR46743:SF2">
    <property type="entry name" value="TEICHOIC ACIDS EXPORT ATP-BINDING PROTEIN TAGH"/>
    <property type="match status" value="1"/>
</dbReference>
<dbReference type="InterPro" id="IPR003439">
    <property type="entry name" value="ABC_transporter-like_ATP-bd"/>
</dbReference>
<dbReference type="CDD" id="cd03220">
    <property type="entry name" value="ABC_KpsT_Wzt"/>
    <property type="match status" value="1"/>
</dbReference>
<dbReference type="GO" id="GO:0016887">
    <property type="term" value="F:ATP hydrolysis activity"/>
    <property type="evidence" value="ECO:0007669"/>
    <property type="project" value="InterPro"/>
</dbReference>
<dbReference type="AlphaFoldDB" id="A0A4R6XY60"/>